<proteinExistence type="predicted"/>
<dbReference type="RefSeq" id="WP_194093148.1">
    <property type="nucleotide sequence ID" value="NZ_JADFTZ010000001.1"/>
</dbReference>
<evidence type="ECO:0000313" key="5">
    <source>
        <dbReference type="Proteomes" id="UP000656274"/>
    </source>
</evidence>
<feature type="domain" description="Secretion system C-terminal sorting" evidence="3">
    <location>
        <begin position="520"/>
        <end position="587"/>
    </location>
</feature>
<comment type="caution">
    <text evidence="4">The sequence shown here is derived from an EMBL/GenBank/DDBJ whole genome shotgun (WGS) entry which is preliminary data.</text>
</comment>
<evidence type="ECO:0000256" key="2">
    <source>
        <dbReference type="SAM" id="SignalP"/>
    </source>
</evidence>
<evidence type="ECO:0000259" key="3">
    <source>
        <dbReference type="Pfam" id="PF18962"/>
    </source>
</evidence>
<dbReference type="Proteomes" id="UP000656274">
    <property type="component" value="Unassembled WGS sequence"/>
</dbReference>
<keyword evidence="5" id="KW-1185">Reference proteome</keyword>
<organism evidence="4 5">
    <name type="scientific">Flavobacterium proteolyticum</name>
    <dbReference type="NCBI Taxonomy" id="2911683"/>
    <lineage>
        <taxon>Bacteria</taxon>
        <taxon>Pseudomonadati</taxon>
        <taxon>Bacteroidota</taxon>
        <taxon>Flavobacteriia</taxon>
        <taxon>Flavobacteriales</taxon>
        <taxon>Flavobacteriaceae</taxon>
        <taxon>Flavobacterium</taxon>
    </lineage>
</organism>
<accession>A0ABR9WMZ0</accession>
<feature type="chain" id="PRO_5045401096" evidence="2">
    <location>
        <begin position="18"/>
        <end position="591"/>
    </location>
</feature>
<feature type="signal peptide" evidence="2">
    <location>
        <begin position="1"/>
        <end position="17"/>
    </location>
</feature>
<sequence length="591" mass="65007">MKSFLLFLLVCSSSIFSQTIEVTPGAAGLQKPVGFVPLNGKLLFIATSTTHGRELFAFDGTTTTLVKEIASVGTYLSSNAFEAAIEDPKEFKNRTGVFNGKLFFTASDDVYNQTPNSLWSTDGTNAGTVKVFQNTFLNNIRFFKEFNGRLYFIATNPTYGQEIWSTDGTQAGTTLLKDINPGTAGSTYFQYNPNFTVFNNKLYFVANDGTTGFELYSTDGTTAGTSKVVDLDGYASTTSDRNGAFYSGSNYLYTPMKVFNNKLYFACMPYVTTYPYGYYANYTLFSTDGTSAGTSLVGDLGLATGFTVANDKLFVYARSRANAYNQGIWKVDTNGNVTYLHRCPGFYGDTGTSDDTPFNEMRNYNNELYFQGSIGDVNGNHNDKLVLYKLNPITETLSVVLNKPSTDISYFDNSFGLGFVSIVYNNQLYFMKTNSHPSYVGLSVTDGTPAGTVNVARNSSLNSSSIQSTTALTVIPKELEVYNGSMFFKGGTTLGSTGELWRLTNTALGLDDFNDKPLKVYPNPVTDKIFITANDAINEIVLFSLDGKQILKQKCNVLQYEMDLSALQSGVYLIHIQTVNQQTKTLKILKK</sequence>
<evidence type="ECO:0000313" key="4">
    <source>
        <dbReference type="EMBL" id="MBE9575197.1"/>
    </source>
</evidence>
<reference evidence="4 5" key="1">
    <citation type="submission" date="2020-10" db="EMBL/GenBank/DDBJ databases">
        <title>The genome sequence of Flavobacterium aquaticum 1Y8A.</title>
        <authorList>
            <person name="Liu Y."/>
        </authorList>
    </citation>
    <scope>NUCLEOTIDE SEQUENCE [LARGE SCALE GENOMIC DNA]</scope>
    <source>
        <strain evidence="4 5">1Y8A</strain>
    </source>
</reference>
<name>A0ABR9WMZ0_9FLAO</name>
<dbReference type="Pfam" id="PF18962">
    <property type="entry name" value="Por_Secre_tail"/>
    <property type="match status" value="1"/>
</dbReference>
<dbReference type="NCBIfam" id="TIGR04183">
    <property type="entry name" value="Por_Secre_tail"/>
    <property type="match status" value="1"/>
</dbReference>
<dbReference type="EMBL" id="JADFTZ010000001">
    <property type="protein sequence ID" value="MBE9575197.1"/>
    <property type="molecule type" value="Genomic_DNA"/>
</dbReference>
<protein>
    <submittedName>
        <fullName evidence="4">T9SS type A sorting domain-containing protein</fullName>
    </submittedName>
</protein>
<evidence type="ECO:0000256" key="1">
    <source>
        <dbReference type="ARBA" id="ARBA00022729"/>
    </source>
</evidence>
<gene>
    <name evidence="4" type="ORF">IM755_00600</name>
</gene>
<keyword evidence="1 2" id="KW-0732">Signal</keyword>
<dbReference type="InterPro" id="IPR026444">
    <property type="entry name" value="Secre_tail"/>
</dbReference>